<protein>
    <submittedName>
        <fullName evidence="1">Uncharacterized protein</fullName>
    </submittedName>
</protein>
<dbReference type="RefSeq" id="WP_135497714.1">
    <property type="nucleotide sequence ID" value="NZ_SRLD01000018.1"/>
</dbReference>
<name>A0A4Z0PKU1_9BACT</name>
<reference evidence="1 2" key="1">
    <citation type="submission" date="2019-04" db="EMBL/GenBank/DDBJ databases">
        <authorList>
            <person name="Feng G."/>
            <person name="Zhang J."/>
            <person name="Zhu H."/>
        </authorList>
    </citation>
    <scope>NUCLEOTIDE SEQUENCE [LARGE SCALE GENOMIC DNA]</scope>
    <source>
        <strain evidence="1 2">JCM 17223</strain>
    </source>
</reference>
<comment type="caution">
    <text evidence="1">The sequence shown here is derived from an EMBL/GenBank/DDBJ whole genome shotgun (WGS) entry which is preliminary data.</text>
</comment>
<dbReference type="AlphaFoldDB" id="A0A4Z0PKU1"/>
<dbReference type="Pfam" id="PF22668">
    <property type="entry name" value="DUF7009"/>
    <property type="match status" value="1"/>
</dbReference>
<dbReference type="EMBL" id="SRLD01000018">
    <property type="protein sequence ID" value="TGE16119.1"/>
    <property type="molecule type" value="Genomic_DNA"/>
</dbReference>
<keyword evidence="2" id="KW-1185">Reference proteome</keyword>
<gene>
    <name evidence="1" type="ORF">E5J99_10660</name>
</gene>
<proteinExistence type="predicted"/>
<evidence type="ECO:0000313" key="2">
    <source>
        <dbReference type="Proteomes" id="UP000297739"/>
    </source>
</evidence>
<dbReference type="InterPro" id="IPR053825">
    <property type="entry name" value="DUF7009"/>
</dbReference>
<dbReference type="OrthoDB" id="7060517at2"/>
<accession>A0A4Z0PKU1</accession>
<sequence length="107" mass="11734">MKLRLEDNSLRLRLSEAEVRHFAATGRVAVGMALGPTQQESLTYALERADSEEFRVTYGTGTLTVKVPAALADTWTSTTQNGLSATLMVAKNQPLRILVEKDLDCSH</sequence>
<organism evidence="1 2">
    <name type="scientific">Hymenobacter elongatus</name>
    <dbReference type="NCBI Taxonomy" id="877208"/>
    <lineage>
        <taxon>Bacteria</taxon>
        <taxon>Pseudomonadati</taxon>
        <taxon>Bacteroidota</taxon>
        <taxon>Cytophagia</taxon>
        <taxon>Cytophagales</taxon>
        <taxon>Hymenobacteraceae</taxon>
        <taxon>Hymenobacter</taxon>
    </lineage>
</organism>
<dbReference type="Proteomes" id="UP000297739">
    <property type="component" value="Unassembled WGS sequence"/>
</dbReference>
<evidence type="ECO:0000313" key="1">
    <source>
        <dbReference type="EMBL" id="TGE16119.1"/>
    </source>
</evidence>